<keyword evidence="10 11" id="KW-0472">Membrane</keyword>
<evidence type="ECO:0000256" key="6">
    <source>
        <dbReference type="ARBA" id="ARBA00022692"/>
    </source>
</evidence>
<comment type="caution">
    <text evidence="13">The sequence shown here is derived from an EMBL/GenBank/DDBJ whole genome shotgun (WGS) entry which is preliminary data.</text>
</comment>
<evidence type="ECO:0000313" key="13">
    <source>
        <dbReference type="EMBL" id="MFO3717026.1"/>
    </source>
</evidence>
<dbReference type="PROSITE" id="PS50109">
    <property type="entry name" value="HIS_KIN"/>
    <property type="match status" value="1"/>
</dbReference>
<proteinExistence type="predicted"/>
<dbReference type="RefSeq" id="WP_410023620.1">
    <property type="nucleotide sequence ID" value="NZ_JBGMEG010000002.1"/>
</dbReference>
<keyword evidence="14" id="KW-1185">Reference proteome</keyword>
<evidence type="ECO:0000256" key="4">
    <source>
        <dbReference type="ARBA" id="ARBA00022475"/>
    </source>
</evidence>
<evidence type="ECO:0000256" key="10">
    <source>
        <dbReference type="ARBA" id="ARBA00023136"/>
    </source>
</evidence>
<dbReference type="Gene3D" id="3.30.565.10">
    <property type="entry name" value="Histidine kinase-like ATPase, C-terminal domain"/>
    <property type="match status" value="1"/>
</dbReference>
<evidence type="ECO:0000256" key="9">
    <source>
        <dbReference type="ARBA" id="ARBA00023012"/>
    </source>
</evidence>
<protein>
    <recommendedName>
        <fullName evidence="3">histidine kinase</fullName>
        <ecNumber evidence="3">2.7.13.3</ecNumber>
    </recommendedName>
</protein>
<evidence type="ECO:0000256" key="11">
    <source>
        <dbReference type="SAM" id="Phobius"/>
    </source>
</evidence>
<keyword evidence="6 11" id="KW-0812">Transmembrane</keyword>
<feature type="transmembrane region" description="Helical" evidence="11">
    <location>
        <begin position="12"/>
        <end position="31"/>
    </location>
</feature>
<dbReference type="InterPro" id="IPR050351">
    <property type="entry name" value="BphY/WalK/GraS-like"/>
</dbReference>
<keyword evidence="9" id="KW-0902">Two-component regulatory system</keyword>
<feature type="transmembrane region" description="Helical" evidence="11">
    <location>
        <begin position="37"/>
        <end position="56"/>
    </location>
</feature>
<evidence type="ECO:0000313" key="14">
    <source>
        <dbReference type="Proteomes" id="UP001637993"/>
    </source>
</evidence>
<organism evidence="13 14">
    <name type="scientific">Anaerococcus groningensis</name>
    <dbReference type="NCBI Taxonomy" id="3115616"/>
    <lineage>
        <taxon>Bacteria</taxon>
        <taxon>Bacillati</taxon>
        <taxon>Bacillota</taxon>
        <taxon>Tissierellia</taxon>
        <taxon>Tissierellales</taxon>
        <taxon>Peptoniphilaceae</taxon>
        <taxon>Anaerococcus</taxon>
    </lineage>
</organism>
<comment type="subcellular location">
    <subcellularLocation>
        <location evidence="2">Cell membrane</location>
        <topology evidence="2">Multi-pass membrane protein</topology>
    </subcellularLocation>
</comment>
<dbReference type="Pfam" id="PF02518">
    <property type="entry name" value="HATPase_c"/>
    <property type="match status" value="1"/>
</dbReference>
<keyword evidence="7 13" id="KW-0418">Kinase</keyword>
<dbReference type="InterPro" id="IPR005467">
    <property type="entry name" value="His_kinase_dom"/>
</dbReference>
<evidence type="ECO:0000256" key="3">
    <source>
        <dbReference type="ARBA" id="ARBA00012438"/>
    </source>
</evidence>
<dbReference type="SUPFAM" id="SSF55874">
    <property type="entry name" value="ATPase domain of HSP90 chaperone/DNA topoisomerase II/histidine kinase"/>
    <property type="match status" value="1"/>
</dbReference>
<dbReference type="GO" id="GO:0016301">
    <property type="term" value="F:kinase activity"/>
    <property type="evidence" value="ECO:0007669"/>
    <property type="project" value="UniProtKB-KW"/>
</dbReference>
<sequence length="332" mass="38580">MKYSFLKNTIASLVLITLIHLLFIFLNYLLIGELVSKVLAIIIISLLLSLALILWIEINRQKKIKKLLKNFIDNTTYDAVDKLVKEIGLDYKRIVYSYFNKNKSQCIKLEAQRSDLHSYKDVIEKWVHDVKIPLATIELVLENYPQQIEDGVYDKILYSSQVIKSDLDLMLYFARSNTSKIDYNLEKIELIDVVYEALTDYYPIISEKQVKIKDYMESFEIFTDFYTIKFIISQIINNAIKYTKDEIILKTNLSGRPFLEVINNGSKIYQKDLPFIFEKGFTGRSTKNNSSSGLGLYLAKKYARDLGIDIQVISNKDGEFSVGIFFYGKMEE</sequence>
<evidence type="ECO:0000259" key="12">
    <source>
        <dbReference type="PROSITE" id="PS50109"/>
    </source>
</evidence>
<keyword evidence="4" id="KW-1003">Cell membrane</keyword>
<dbReference type="EC" id="2.7.13.3" evidence="3"/>
<evidence type="ECO:0000256" key="1">
    <source>
        <dbReference type="ARBA" id="ARBA00000085"/>
    </source>
</evidence>
<dbReference type="InterPro" id="IPR036890">
    <property type="entry name" value="HATPase_C_sf"/>
</dbReference>
<evidence type="ECO:0000256" key="5">
    <source>
        <dbReference type="ARBA" id="ARBA00022679"/>
    </source>
</evidence>
<dbReference type="InterPro" id="IPR003594">
    <property type="entry name" value="HATPase_dom"/>
</dbReference>
<evidence type="ECO:0000256" key="7">
    <source>
        <dbReference type="ARBA" id="ARBA00022777"/>
    </source>
</evidence>
<keyword evidence="5" id="KW-0808">Transferase</keyword>
<evidence type="ECO:0000256" key="2">
    <source>
        <dbReference type="ARBA" id="ARBA00004651"/>
    </source>
</evidence>
<dbReference type="PANTHER" id="PTHR45453:SF2">
    <property type="entry name" value="HISTIDINE KINASE"/>
    <property type="match status" value="1"/>
</dbReference>
<evidence type="ECO:0000256" key="8">
    <source>
        <dbReference type="ARBA" id="ARBA00022989"/>
    </source>
</evidence>
<dbReference type="PANTHER" id="PTHR45453">
    <property type="entry name" value="PHOSPHATE REGULON SENSOR PROTEIN PHOR"/>
    <property type="match status" value="1"/>
</dbReference>
<comment type="catalytic activity">
    <reaction evidence="1">
        <text>ATP + protein L-histidine = ADP + protein N-phospho-L-histidine.</text>
        <dbReference type="EC" id="2.7.13.3"/>
    </reaction>
</comment>
<dbReference type="EMBL" id="JBGMEG010000002">
    <property type="protein sequence ID" value="MFO3717026.1"/>
    <property type="molecule type" value="Genomic_DNA"/>
</dbReference>
<reference evidence="13 14" key="1">
    <citation type="journal article" date="2025" name="Anaerobe">
        <title>Description of Anaerococcus kampingiae sp. nov., Anaerococcus groningensis sp. nov., Anaerococcus martiniensis sp. nov., and Anaerococcus cruorum sp. nov., isolated from human clinical specimens.</title>
        <authorList>
            <person name="Boiten K.E."/>
            <person name="Meijer J."/>
            <person name="van Wezel E.M."/>
            <person name="Veloo A.C.M."/>
        </authorList>
    </citation>
    <scope>NUCLEOTIDE SEQUENCE [LARGE SCALE GENOMIC DNA]</scope>
    <source>
        <strain evidence="13 14">ENR1011</strain>
    </source>
</reference>
<gene>
    <name evidence="13" type="ORF">AB9Q04_01525</name>
</gene>
<dbReference type="Proteomes" id="UP001637993">
    <property type="component" value="Unassembled WGS sequence"/>
</dbReference>
<keyword evidence="8 11" id="KW-1133">Transmembrane helix</keyword>
<dbReference type="SMART" id="SM00387">
    <property type="entry name" value="HATPase_c"/>
    <property type="match status" value="1"/>
</dbReference>
<accession>A0ABW9MYZ8</accession>
<name>A0ABW9MYZ8_9FIRM</name>
<feature type="domain" description="Histidine kinase" evidence="12">
    <location>
        <begin position="125"/>
        <end position="332"/>
    </location>
</feature>